<dbReference type="AlphaFoldDB" id="A0A0F9ESQ3"/>
<feature type="non-terminal residue" evidence="1">
    <location>
        <position position="82"/>
    </location>
</feature>
<gene>
    <name evidence="1" type="ORF">LCGC14_2330440</name>
</gene>
<protein>
    <submittedName>
        <fullName evidence="1">Uncharacterized protein</fullName>
    </submittedName>
</protein>
<sequence>MKYWILALLLAFTIGTGTRTASAESIISSTLGDREQVGSFTSMRWIVHIQAINFNSCYVDLIISDAQGNVVLTEGMKFPMWD</sequence>
<name>A0A0F9ESQ3_9ZZZZ</name>
<reference evidence="1" key="1">
    <citation type="journal article" date="2015" name="Nature">
        <title>Complex archaea that bridge the gap between prokaryotes and eukaryotes.</title>
        <authorList>
            <person name="Spang A."/>
            <person name="Saw J.H."/>
            <person name="Jorgensen S.L."/>
            <person name="Zaremba-Niedzwiedzka K."/>
            <person name="Martijn J."/>
            <person name="Lind A.E."/>
            <person name="van Eijk R."/>
            <person name="Schleper C."/>
            <person name="Guy L."/>
            <person name="Ettema T.J."/>
        </authorList>
    </citation>
    <scope>NUCLEOTIDE SEQUENCE</scope>
</reference>
<proteinExistence type="predicted"/>
<dbReference type="EMBL" id="LAZR01033483">
    <property type="protein sequence ID" value="KKL47950.1"/>
    <property type="molecule type" value="Genomic_DNA"/>
</dbReference>
<organism evidence="1">
    <name type="scientific">marine sediment metagenome</name>
    <dbReference type="NCBI Taxonomy" id="412755"/>
    <lineage>
        <taxon>unclassified sequences</taxon>
        <taxon>metagenomes</taxon>
        <taxon>ecological metagenomes</taxon>
    </lineage>
</organism>
<evidence type="ECO:0000313" key="1">
    <source>
        <dbReference type="EMBL" id="KKL47950.1"/>
    </source>
</evidence>
<accession>A0A0F9ESQ3</accession>
<comment type="caution">
    <text evidence="1">The sequence shown here is derived from an EMBL/GenBank/DDBJ whole genome shotgun (WGS) entry which is preliminary data.</text>
</comment>